<dbReference type="PANTHER" id="PTHR34401">
    <property type="entry name" value="PROTEIN CBG12388-RELATED"/>
    <property type="match status" value="1"/>
</dbReference>
<evidence type="ECO:0000313" key="2">
    <source>
        <dbReference type="Proteomes" id="UP000095283"/>
    </source>
</evidence>
<feature type="signal peptide" evidence="1">
    <location>
        <begin position="1"/>
        <end position="16"/>
    </location>
</feature>
<reference evidence="3" key="1">
    <citation type="submission" date="2016-11" db="UniProtKB">
        <authorList>
            <consortium name="WormBaseParasite"/>
        </authorList>
    </citation>
    <scope>IDENTIFICATION</scope>
</reference>
<keyword evidence="2" id="KW-1185">Reference proteome</keyword>
<dbReference type="Proteomes" id="UP000095283">
    <property type="component" value="Unplaced"/>
</dbReference>
<organism evidence="2 3">
    <name type="scientific">Heterorhabditis bacteriophora</name>
    <name type="common">Entomopathogenic nematode worm</name>
    <dbReference type="NCBI Taxonomy" id="37862"/>
    <lineage>
        <taxon>Eukaryota</taxon>
        <taxon>Metazoa</taxon>
        <taxon>Ecdysozoa</taxon>
        <taxon>Nematoda</taxon>
        <taxon>Chromadorea</taxon>
        <taxon>Rhabditida</taxon>
        <taxon>Rhabditina</taxon>
        <taxon>Rhabditomorpha</taxon>
        <taxon>Strongyloidea</taxon>
        <taxon>Heterorhabditidae</taxon>
        <taxon>Heterorhabditis</taxon>
    </lineage>
</organism>
<proteinExistence type="predicted"/>
<sequence length="239" mass="26971">MLVLILSLPILALTATDPIDQVANQGVDIFLRSRISGQTVRQCSCTEQRECVEEMKAQAKECTVPCFARFDKITDRPNDLKKCFDDKDDILQGFLNCFEQRVDGCVTDENGPQISKTNIAALFAIGEKRIVHQTATMQAIIAPIKNIIDAAGEFAVCVKDCFINKNINGYCFDKKNCQPYISENKAKASLRQCTKRMNWKREAGEFCECSVDAGVTELKQYCTMFRLMGKRPNNNKRRS</sequence>
<evidence type="ECO:0000313" key="3">
    <source>
        <dbReference type="WBParaSite" id="Hba_17990"/>
    </source>
</evidence>
<dbReference type="PANTHER" id="PTHR34401:SF6">
    <property type="entry name" value="DUF19 DOMAIN-CONTAINING PROTEIN"/>
    <property type="match status" value="1"/>
</dbReference>
<keyword evidence="1" id="KW-0732">Signal</keyword>
<feature type="chain" id="PRO_5009311228" evidence="1">
    <location>
        <begin position="17"/>
        <end position="239"/>
    </location>
</feature>
<name>A0A1I7XJU8_HETBA</name>
<evidence type="ECO:0000256" key="1">
    <source>
        <dbReference type="SAM" id="SignalP"/>
    </source>
</evidence>
<dbReference type="AlphaFoldDB" id="A0A1I7XJU8"/>
<protein>
    <submittedName>
        <fullName evidence="3">CPG4 domain-containing protein</fullName>
    </submittedName>
</protein>
<dbReference type="WBParaSite" id="Hba_17990">
    <property type="protein sequence ID" value="Hba_17990"/>
    <property type="gene ID" value="Hba_17990"/>
</dbReference>
<accession>A0A1I7XJU8</accession>